<reference evidence="10" key="1">
    <citation type="submission" date="2015-01" db="EMBL/GenBank/DDBJ databases">
        <title>The Genome Sequence of Cladophialophora bantiana CBS 173.52.</title>
        <authorList>
            <consortium name="The Broad Institute Genomics Platform"/>
            <person name="Cuomo C."/>
            <person name="de Hoog S."/>
            <person name="Gorbushina A."/>
            <person name="Stielow B."/>
            <person name="Teixiera M."/>
            <person name="Abouelleil A."/>
            <person name="Chapman S.B."/>
            <person name="Priest M."/>
            <person name="Young S.K."/>
            <person name="Wortman J."/>
            <person name="Nusbaum C."/>
            <person name="Birren B."/>
        </authorList>
    </citation>
    <scope>NUCLEOTIDE SEQUENCE [LARGE SCALE GENOMIC DNA]</scope>
    <source>
        <strain evidence="10">CBS 173.52</strain>
    </source>
</reference>
<evidence type="ECO:0000256" key="5">
    <source>
        <dbReference type="ARBA" id="ARBA00022989"/>
    </source>
</evidence>
<feature type="transmembrane region" description="Helical" evidence="8">
    <location>
        <begin position="67"/>
        <end position="86"/>
    </location>
</feature>
<dbReference type="VEuPathDB" id="FungiDB:Z519_09561"/>
<dbReference type="Proteomes" id="UP000053789">
    <property type="component" value="Unassembled WGS sequence"/>
</dbReference>
<dbReference type="InterPro" id="IPR036259">
    <property type="entry name" value="MFS_trans_sf"/>
</dbReference>
<dbReference type="GO" id="GO:0016020">
    <property type="term" value="C:membrane"/>
    <property type="evidence" value="ECO:0007669"/>
    <property type="project" value="UniProtKB-SubCell"/>
</dbReference>
<comment type="similarity">
    <text evidence="2 7">Belongs to the major facilitator superfamily. Sugar transporter (TC 2.A.1.1) family.</text>
</comment>
<feature type="transmembrane region" description="Helical" evidence="8">
    <location>
        <begin position="312"/>
        <end position="333"/>
    </location>
</feature>
<name>A0A0D2HH74_CLAB1</name>
<keyword evidence="5 8" id="KW-1133">Transmembrane helix</keyword>
<dbReference type="PROSITE" id="PS50850">
    <property type="entry name" value="MFS"/>
    <property type="match status" value="1"/>
</dbReference>
<dbReference type="PRINTS" id="PR00171">
    <property type="entry name" value="SUGRTRNSPORT"/>
</dbReference>
<dbReference type="AlphaFoldDB" id="A0A0D2HH74"/>
<feature type="transmembrane region" description="Helical" evidence="8">
    <location>
        <begin position="157"/>
        <end position="177"/>
    </location>
</feature>
<dbReference type="EMBL" id="KN846994">
    <property type="protein sequence ID" value="KIW90130.1"/>
    <property type="molecule type" value="Genomic_DNA"/>
</dbReference>
<gene>
    <name evidence="10" type="ORF">Z519_09561</name>
</gene>
<evidence type="ECO:0000256" key="4">
    <source>
        <dbReference type="ARBA" id="ARBA00022692"/>
    </source>
</evidence>
<feature type="transmembrane region" description="Helical" evidence="8">
    <location>
        <begin position="280"/>
        <end position="306"/>
    </location>
</feature>
<feature type="transmembrane region" description="Helical" evidence="8">
    <location>
        <begin position="120"/>
        <end position="145"/>
    </location>
</feature>
<dbReference type="OrthoDB" id="6612291at2759"/>
<dbReference type="InterPro" id="IPR050360">
    <property type="entry name" value="MFS_Sugar_Transporters"/>
</dbReference>
<evidence type="ECO:0000259" key="9">
    <source>
        <dbReference type="PROSITE" id="PS50850"/>
    </source>
</evidence>
<feature type="transmembrane region" description="Helical" evidence="8">
    <location>
        <begin position="189"/>
        <end position="210"/>
    </location>
</feature>
<dbReference type="FunFam" id="1.20.1250.20:FF:000134">
    <property type="entry name" value="MFS sugar transporter protein"/>
    <property type="match status" value="1"/>
</dbReference>
<dbReference type="InterPro" id="IPR003663">
    <property type="entry name" value="Sugar/inositol_transpt"/>
</dbReference>
<dbReference type="PANTHER" id="PTHR48022">
    <property type="entry name" value="PLASTIDIC GLUCOSE TRANSPORTER 4"/>
    <property type="match status" value="1"/>
</dbReference>
<keyword evidence="4 8" id="KW-0812">Transmembrane</keyword>
<dbReference type="GeneID" id="27702489"/>
<dbReference type="HOGENOM" id="CLU_001265_30_13_1"/>
<dbReference type="SUPFAM" id="SSF103473">
    <property type="entry name" value="MFS general substrate transporter"/>
    <property type="match status" value="1"/>
</dbReference>
<evidence type="ECO:0000313" key="11">
    <source>
        <dbReference type="Proteomes" id="UP000053789"/>
    </source>
</evidence>
<evidence type="ECO:0000256" key="3">
    <source>
        <dbReference type="ARBA" id="ARBA00022448"/>
    </source>
</evidence>
<evidence type="ECO:0000313" key="10">
    <source>
        <dbReference type="EMBL" id="KIW90130.1"/>
    </source>
</evidence>
<dbReference type="Gene3D" id="1.20.1250.20">
    <property type="entry name" value="MFS general substrate transporter like domains"/>
    <property type="match status" value="1"/>
</dbReference>
<evidence type="ECO:0000256" key="8">
    <source>
        <dbReference type="SAM" id="Phobius"/>
    </source>
</evidence>
<dbReference type="NCBIfam" id="TIGR00879">
    <property type="entry name" value="SP"/>
    <property type="match status" value="1"/>
</dbReference>
<dbReference type="PANTHER" id="PTHR48022:SF11">
    <property type="entry name" value="MONOSACCHARIDE TRANSPORTER (HXT8), PUTATIVE (AFU_ORTHOLOGUE AFUA_2G08120)-RELATED"/>
    <property type="match status" value="1"/>
</dbReference>
<evidence type="ECO:0000256" key="1">
    <source>
        <dbReference type="ARBA" id="ARBA00004141"/>
    </source>
</evidence>
<feature type="transmembrane region" description="Helical" evidence="8">
    <location>
        <begin position="98"/>
        <end position="114"/>
    </location>
</feature>
<keyword evidence="11" id="KW-1185">Reference proteome</keyword>
<proteinExistence type="inferred from homology"/>
<organism evidence="10 11">
    <name type="scientific">Cladophialophora bantiana (strain ATCC 10958 / CBS 173.52 / CDC B-1940 / NIH 8579)</name>
    <name type="common">Xylohypha bantiana</name>
    <dbReference type="NCBI Taxonomy" id="1442370"/>
    <lineage>
        <taxon>Eukaryota</taxon>
        <taxon>Fungi</taxon>
        <taxon>Dikarya</taxon>
        <taxon>Ascomycota</taxon>
        <taxon>Pezizomycotina</taxon>
        <taxon>Eurotiomycetes</taxon>
        <taxon>Chaetothyriomycetidae</taxon>
        <taxon>Chaetothyriales</taxon>
        <taxon>Herpotrichiellaceae</taxon>
        <taxon>Cladophialophora</taxon>
    </lineage>
</organism>
<dbReference type="InterPro" id="IPR020846">
    <property type="entry name" value="MFS_dom"/>
</dbReference>
<feature type="transmembrane region" description="Helical" evidence="8">
    <location>
        <begin position="345"/>
        <end position="363"/>
    </location>
</feature>
<comment type="subcellular location">
    <subcellularLocation>
        <location evidence="1">Membrane</location>
        <topology evidence="1">Multi-pass membrane protein</topology>
    </subcellularLocation>
</comment>
<accession>A0A0D2HH74</accession>
<evidence type="ECO:0000256" key="2">
    <source>
        <dbReference type="ARBA" id="ARBA00010992"/>
    </source>
</evidence>
<dbReference type="RefSeq" id="XP_016616799.1">
    <property type="nucleotide sequence ID" value="XM_016767283.1"/>
</dbReference>
<feature type="transmembrane region" description="Helical" evidence="8">
    <location>
        <begin position="444"/>
        <end position="462"/>
    </location>
</feature>
<evidence type="ECO:0000256" key="7">
    <source>
        <dbReference type="RuleBase" id="RU003346"/>
    </source>
</evidence>
<feature type="domain" description="Major facilitator superfamily (MFS) profile" evidence="9">
    <location>
        <begin position="11"/>
        <end position="466"/>
    </location>
</feature>
<evidence type="ECO:0000256" key="6">
    <source>
        <dbReference type="ARBA" id="ARBA00023136"/>
    </source>
</evidence>
<dbReference type="InterPro" id="IPR005829">
    <property type="entry name" value="Sugar_transporter_CS"/>
</dbReference>
<keyword evidence="3 7" id="KW-0813">Transport</keyword>
<feature type="transmembrane region" description="Helical" evidence="8">
    <location>
        <begin position="378"/>
        <end position="401"/>
    </location>
</feature>
<dbReference type="PROSITE" id="PS00217">
    <property type="entry name" value="SUGAR_TRANSPORT_2"/>
    <property type="match status" value="1"/>
</dbReference>
<dbReference type="InterPro" id="IPR005828">
    <property type="entry name" value="MFS_sugar_transport-like"/>
</dbReference>
<feature type="transmembrane region" description="Helical" evidence="8">
    <location>
        <begin position="7"/>
        <end position="30"/>
    </location>
</feature>
<dbReference type="Pfam" id="PF00083">
    <property type="entry name" value="Sugar_tr"/>
    <property type="match status" value="1"/>
</dbReference>
<protein>
    <recommendedName>
        <fullName evidence="9">Major facilitator superfamily (MFS) profile domain-containing protein</fullName>
    </recommendedName>
</protein>
<sequence>MARLTLYNIVIGMIVSIGTFGYGYGFGAFITSIGQPGFYKDFNLDLHSKVSAIGPHLSRCLTNGPSSILGAVNALFAAGAAFGSLSQGWLADWIGRKKALAASALFSLIGAGWTSGSPYLAMLITIRILHGFGLGMLICLVPLYLTEVSPPHCRGLMSGMTVMGFGLGYVAVAWVSVATYFAKNATLQWRLPLALSCVGPLGLLVGIYFVPESPRYLCWIGRHEVALEVIQRLHRDVDDPENSAAQAEFMQIRAQVEKDKEEKLGYVRMFTKPTWRKRSFLVLFIMFASQATGVNGIANYLVLIFGTLGLKGVMPLLVYAIYSVVGTIAAFVACFTMDKFGRRRLFLIGFPALAVNLLIEALLQRQYLGKTNQAGNTAAVACIYLFIILFQFIDAPSFVWCSEIFPTTIRAKGIGLSMFAYFVGFITFSTPGPVAFRNITWRMYLIYMTLCLVCEIVVYFFIPETRGRPVEEMGALFGEEVVLHMTLDGRGLVEKTEGVAFEQIEVAGTKGD</sequence>
<keyword evidence="6 8" id="KW-0472">Membrane</keyword>
<dbReference type="GO" id="GO:0005351">
    <property type="term" value="F:carbohydrate:proton symporter activity"/>
    <property type="evidence" value="ECO:0007669"/>
    <property type="project" value="TreeGrafter"/>
</dbReference>
<feature type="transmembrane region" description="Helical" evidence="8">
    <location>
        <begin position="413"/>
        <end position="432"/>
    </location>
</feature>